<accession>L1L005</accession>
<evidence type="ECO:0000313" key="2">
    <source>
        <dbReference type="Proteomes" id="UP000010411"/>
    </source>
</evidence>
<sequence>MLLVEGGVEVLWLWAGRIQTHPVHPLTSGASPPRHFVAATRKAYLILRGTSVWGSTSRACRSACRV</sequence>
<organism evidence="1 2">
    <name type="scientific">Streptomyces ipomoeae 91-03</name>
    <dbReference type="NCBI Taxonomy" id="698759"/>
    <lineage>
        <taxon>Bacteria</taxon>
        <taxon>Bacillati</taxon>
        <taxon>Actinomycetota</taxon>
        <taxon>Actinomycetes</taxon>
        <taxon>Kitasatosporales</taxon>
        <taxon>Streptomycetaceae</taxon>
        <taxon>Streptomyces</taxon>
    </lineage>
</organism>
<protein>
    <submittedName>
        <fullName evidence="1">Uncharacterized protein</fullName>
    </submittedName>
</protein>
<proteinExistence type="predicted"/>
<gene>
    <name evidence="1" type="ORF">STRIP9103_09512</name>
</gene>
<dbReference type="EMBL" id="AEJC01000225">
    <property type="protein sequence ID" value="EKX66386.1"/>
    <property type="molecule type" value="Genomic_DNA"/>
</dbReference>
<dbReference type="Proteomes" id="UP000010411">
    <property type="component" value="Unassembled WGS sequence"/>
</dbReference>
<evidence type="ECO:0000313" key="1">
    <source>
        <dbReference type="EMBL" id="EKX66386.1"/>
    </source>
</evidence>
<keyword evidence="2" id="KW-1185">Reference proteome</keyword>
<comment type="caution">
    <text evidence="1">The sequence shown here is derived from an EMBL/GenBank/DDBJ whole genome shotgun (WGS) entry which is preliminary data.</text>
</comment>
<reference evidence="1 2" key="1">
    <citation type="submission" date="2012-11" db="EMBL/GenBank/DDBJ databases">
        <authorList>
            <person name="Huguet-Tapia J.C."/>
            <person name="Durkin A.S."/>
            <person name="Pettis G.S."/>
            <person name="Badger J.H."/>
        </authorList>
    </citation>
    <scope>NUCLEOTIDE SEQUENCE [LARGE SCALE GENOMIC DNA]</scope>
    <source>
        <strain evidence="1 2">91-03</strain>
    </source>
</reference>
<dbReference type="AlphaFoldDB" id="L1L005"/>
<name>L1L005_9ACTN</name>